<protein>
    <submittedName>
        <fullName evidence="1">Uncharacterized protein</fullName>
    </submittedName>
</protein>
<sequence length="21" mass="2523">MMDVECNATCIIKIYKHFLHL</sequence>
<gene>
    <name evidence="1" type="ORF">TSAR_004648</name>
</gene>
<accession>A0A232EPY0</accession>
<proteinExistence type="predicted"/>
<keyword evidence="2" id="KW-1185">Reference proteome</keyword>
<dbReference type="EMBL" id="NNAY01002873">
    <property type="protein sequence ID" value="OXU20398.1"/>
    <property type="molecule type" value="Genomic_DNA"/>
</dbReference>
<comment type="caution">
    <text evidence="1">The sequence shown here is derived from an EMBL/GenBank/DDBJ whole genome shotgun (WGS) entry which is preliminary data.</text>
</comment>
<dbReference type="AlphaFoldDB" id="A0A232EPY0"/>
<name>A0A232EPY0_9HYME</name>
<reference evidence="1 2" key="1">
    <citation type="journal article" date="2017" name="Curr. Biol.">
        <title>The Evolution of Venom by Co-option of Single-Copy Genes.</title>
        <authorList>
            <person name="Martinson E.O."/>
            <person name="Mrinalini"/>
            <person name="Kelkar Y.D."/>
            <person name="Chang C.H."/>
            <person name="Werren J.H."/>
        </authorList>
    </citation>
    <scope>NUCLEOTIDE SEQUENCE [LARGE SCALE GENOMIC DNA]</scope>
    <source>
        <strain evidence="1 2">Alberta</strain>
        <tissue evidence="1">Whole body</tissue>
    </source>
</reference>
<evidence type="ECO:0000313" key="1">
    <source>
        <dbReference type="EMBL" id="OXU20398.1"/>
    </source>
</evidence>
<organism evidence="1 2">
    <name type="scientific">Trichomalopsis sarcophagae</name>
    <dbReference type="NCBI Taxonomy" id="543379"/>
    <lineage>
        <taxon>Eukaryota</taxon>
        <taxon>Metazoa</taxon>
        <taxon>Ecdysozoa</taxon>
        <taxon>Arthropoda</taxon>
        <taxon>Hexapoda</taxon>
        <taxon>Insecta</taxon>
        <taxon>Pterygota</taxon>
        <taxon>Neoptera</taxon>
        <taxon>Endopterygota</taxon>
        <taxon>Hymenoptera</taxon>
        <taxon>Apocrita</taxon>
        <taxon>Proctotrupomorpha</taxon>
        <taxon>Chalcidoidea</taxon>
        <taxon>Pteromalidae</taxon>
        <taxon>Pteromalinae</taxon>
        <taxon>Trichomalopsis</taxon>
    </lineage>
</organism>
<evidence type="ECO:0000313" key="2">
    <source>
        <dbReference type="Proteomes" id="UP000215335"/>
    </source>
</evidence>
<dbReference type="Proteomes" id="UP000215335">
    <property type="component" value="Unassembled WGS sequence"/>
</dbReference>